<dbReference type="GO" id="GO:0051082">
    <property type="term" value="F:unfolded protein binding"/>
    <property type="evidence" value="ECO:0007669"/>
    <property type="project" value="InterPro"/>
</dbReference>
<dbReference type="GO" id="GO:0016530">
    <property type="term" value="F:metallochaperone activity"/>
    <property type="evidence" value="ECO:0007669"/>
    <property type="project" value="TreeGrafter"/>
</dbReference>
<organism evidence="2 3">
    <name type="scientific">Bailinhaonella thermotolerans</name>
    <dbReference type="NCBI Taxonomy" id="1070861"/>
    <lineage>
        <taxon>Bacteria</taxon>
        <taxon>Bacillati</taxon>
        <taxon>Actinomycetota</taxon>
        <taxon>Actinomycetes</taxon>
        <taxon>Streptosporangiales</taxon>
        <taxon>Streptosporangiaceae</taxon>
        <taxon>Bailinhaonella</taxon>
    </lineage>
</organism>
<reference evidence="2 3" key="1">
    <citation type="submission" date="2018-09" db="EMBL/GenBank/DDBJ databases">
        <title>YIM 75507 draft genome.</title>
        <authorList>
            <person name="Tang S."/>
            <person name="Feng Y."/>
        </authorList>
    </citation>
    <scope>NUCLEOTIDE SEQUENCE [LARGE SCALE GENOMIC DNA]</scope>
    <source>
        <strain evidence="2 3">YIM 75507</strain>
    </source>
</reference>
<evidence type="ECO:0000313" key="2">
    <source>
        <dbReference type="EMBL" id="RJL30047.1"/>
    </source>
</evidence>
<keyword evidence="3" id="KW-1185">Reference proteome</keyword>
<accession>A0A3A4AVE8</accession>
<evidence type="ECO:0000256" key="1">
    <source>
        <dbReference type="ARBA" id="ARBA00023063"/>
    </source>
</evidence>
<dbReference type="Proteomes" id="UP000265768">
    <property type="component" value="Unassembled WGS sequence"/>
</dbReference>
<dbReference type="Pfam" id="PF02613">
    <property type="entry name" value="Nitrate_red_del"/>
    <property type="match status" value="1"/>
</dbReference>
<dbReference type="RefSeq" id="WP_119928824.1">
    <property type="nucleotide sequence ID" value="NZ_QZEY01000010.1"/>
</dbReference>
<keyword evidence="1" id="KW-0534">Nitrate assimilation</keyword>
<name>A0A3A4AVE8_9ACTN</name>
<dbReference type="Gene3D" id="1.10.3480.10">
    <property type="entry name" value="TorD-like"/>
    <property type="match status" value="1"/>
</dbReference>
<dbReference type="InterPro" id="IPR036411">
    <property type="entry name" value="TorD-like_sf"/>
</dbReference>
<dbReference type="PANTHER" id="PTHR43680">
    <property type="entry name" value="NITRATE REDUCTASE MOLYBDENUM COFACTOR ASSEMBLY CHAPERONE"/>
    <property type="match status" value="1"/>
</dbReference>
<dbReference type="OrthoDB" id="4307003at2"/>
<dbReference type="InterPro" id="IPR020945">
    <property type="entry name" value="DMSO/NO3_reduct_chaperone"/>
</dbReference>
<comment type="caution">
    <text evidence="2">The sequence shown here is derived from an EMBL/GenBank/DDBJ whole genome shotgun (WGS) entry which is preliminary data.</text>
</comment>
<dbReference type="AlphaFoldDB" id="A0A3A4AVE8"/>
<dbReference type="EMBL" id="QZEY01000010">
    <property type="protein sequence ID" value="RJL30047.1"/>
    <property type="molecule type" value="Genomic_DNA"/>
</dbReference>
<evidence type="ECO:0000313" key="3">
    <source>
        <dbReference type="Proteomes" id="UP000265768"/>
    </source>
</evidence>
<dbReference type="NCBIfam" id="TIGR00684">
    <property type="entry name" value="narJ"/>
    <property type="match status" value="1"/>
</dbReference>
<protein>
    <submittedName>
        <fullName evidence="2">Nitrate reductase molybdenum cofactor assembly chaperone</fullName>
    </submittedName>
</protein>
<dbReference type="InterPro" id="IPR003765">
    <property type="entry name" value="NO3_reductase_chaperone_NarJ"/>
</dbReference>
<dbReference type="GO" id="GO:0051131">
    <property type="term" value="P:chaperone-mediated protein complex assembly"/>
    <property type="evidence" value="ECO:0007669"/>
    <property type="project" value="InterPro"/>
</dbReference>
<proteinExistence type="predicted"/>
<sequence>MRGPSRRGAPLAHFVASALLGYPDRELFAARPVLAEAVRRLPAGEPARRLGAFLDHLDRVSPPALAAHYVAVFDLSARCCPYLTYYTHGDTRARGGALLRFRALCRTAGVEPVDGELPDHLAVVCELSGRSAVPGVEERTAEAGRRARELLAEHRGAVELLLRGLEAERSPYADVVGAVLATVQPGRRRARVFAEPPVEGVGLAGYMRGGRG</sequence>
<gene>
    <name evidence="2" type="primary">narJ</name>
    <name evidence="2" type="ORF">D5H75_24220</name>
</gene>
<dbReference type="SUPFAM" id="SSF89155">
    <property type="entry name" value="TorD-like"/>
    <property type="match status" value="1"/>
</dbReference>
<dbReference type="GO" id="GO:0042128">
    <property type="term" value="P:nitrate assimilation"/>
    <property type="evidence" value="ECO:0007669"/>
    <property type="project" value="UniProtKB-KW"/>
</dbReference>
<dbReference type="PANTHER" id="PTHR43680:SF2">
    <property type="entry name" value="NITRATE REDUCTASE MOLYBDENUM COFACTOR ASSEMBLY CHAPERONE NARJ"/>
    <property type="match status" value="1"/>
</dbReference>